<dbReference type="EMBL" id="FODY01000016">
    <property type="protein sequence ID" value="SEP28216.1"/>
    <property type="molecule type" value="Genomic_DNA"/>
</dbReference>
<dbReference type="SUPFAM" id="SSF52218">
    <property type="entry name" value="Flavoproteins"/>
    <property type="match status" value="1"/>
</dbReference>
<evidence type="ECO:0000256" key="2">
    <source>
        <dbReference type="ARBA" id="ARBA00022643"/>
    </source>
</evidence>
<keyword evidence="2" id="KW-0288">FMN</keyword>
<dbReference type="Pfam" id="PF03358">
    <property type="entry name" value="FMN_red"/>
    <property type="match status" value="1"/>
</dbReference>
<sequence length="103" mass="11559">MGYAVAKVRACVKSNRIQHGLFCLKRFFRVKSTDDLVKVFAAIDEADGVIVGSPVYFGRFTAQLALLMDHLYAYIKPDGSFRYRPGVSGAIVRNARWSRQSGR</sequence>
<dbReference type="InterPro" id="IPR029039">
    <property type="entry name" value="Flavoprotein-like_sf"/>
</dbReference>
<accession>A0A1H8WKR1</accession>
<name>A0A1H8WKR1_9FIRM</name>
<dbReference type="PANTHER" id="PTHR43278:SF2">
    <property type="entry name" value="IRON-SULFUR FLAVOPROTEIN"/>
    <property type="match status" value="1"/>
</dbReference>
<gene>
    <name evidence="4" type="ORF">SAMN04490178_11654</name>
</gene>
<dbReference type="Gene3D" id="3.40.50.360">
    <property type="match status" value="1"/>
</dbReference>
<keyword evidence="1" id="KW-0285">Flavoprotein</keyword>
<dbReference type="STRING" id="112903.SAMN04490178_11654"/>
<dbReference type="InterPro" id="IPR051796">
    <property type="entry name" value="ISF_SsuE-like"/>
</dbReference>
<evidence type="ECO:0000313" key="5">
    <source>
        <dbReference type="Proteomes" id="UP000198847"/>
    </source>
</evidence>
<dbReference type="Proteomes" id="UP000198847">
    <property type="component" value="Unassembled WGS sequence"/>
</dbReference>
<evidence type="ECO:0000259" key="3">
    <source>
        <dbReference type="Pfam" id="PF03358"/>
    </source>
</evidence>
<keyword evidence="5" id="KW-1185">Reference proteome</keyword>
<dbReference type="RefSeq" id="WP_091748313.1">
    <property type="nucleotide sequence ID" value="NZ_FODY01000016.1"/>
</dbReference>
<dbReference type="InterPro" id="IPR005025">
    <property type="entry name" value="FMN_Rdtase-like_dom"/>
</dbReference>
<dbReference type="PANTHER" id="PTHR43278">
    <property type="entry name" value="NAD(P)H-DEPENDENT FMN-CONTAINING OXIDOREDUCTASE YWQN-RELATED"/>
    <property type="match status" value="1"/>
</dbReference>
<proteinExistence type="predicted"/>
<reference evidence="4 5" key="1">
    <citation type="submission" date="2016-10" db="EMBL/GenBank/DDBJ databases">
        <authorList>
            <person name="de Groot N.N."/>
        </authorList>
    </citation>
    <scope>NUCLEOTIDE SEQUENCE [LARGE SCALE GENOMIC DNA]</scope>
    <source>
        <strain evidence="4 5">DSM 13305</strain>
    </source>
</reference>
<evidence type="ECO:0000313" key="4">
    <source>
        <dbReference type="EMBL" id="SEP28216.1"/>
    </source>
</evidence>
<feature type="domain" description="NADPH-dependent FMN reductase-like" evidence="3">
    <location>
        <begin position="30"/>
        <end position="91"/>
    </location>
</feature>
<organism evidence="4 5">
    <name type="scientific">Propionispora vibrioides</name>
    <dbReference type="NCBI Taxonomy" id="112903"/>
    <lineage>
        <taxon>Bacteria</taxon>
        <taxon>Bacillati</taxon>
        <taxon>Bacillota</taxon>
        <taxon>Negativicutes</taxon>
        <taxon>Selenomonadales</taxon>
        <taxon>Sporomusaceae</taxon>
        <taxon>Propionispora</taxon>
    </lineage>
</organism>
<dbReference type="AlphaFoldDB" id="A0A1H8WKR1"/>
<dbReference type="OrthoDB" id="9790975at2"/>
<dbReference type="GO" id="GO:0016491">
    <property type="term" value="F:oxidoreductase activity"/>
    <property type="evidence" value="ECO:0007669"/>
    <property type="project" value="InterPro"/>
</dbReference>
<evidence type="ECO:0000256" key="1">
    <source>
        <dbReference type="ARBA" id="ARBA00022630"/>
    </source>
</evidence>
<protein>
    <submittedName>
        <fullName evidence="4">NADPH-dependent FMN reductase</fullName>
    </submittedName>
</protein>